<dbReference type="Proteomes" id="UP000011115">
    <property type="component" value="Unassembled WGS sequence"/>
</dbReference>
<evidence type="ECO:0000256" key="1">
    <source>
        <dbReference type="SAM" id="MobiDB-lite"/>
    </source>
</evidence>
<dbReference type="Gramene" id="PGSC0003DMT400089863">
    <property type="protein sequence ID" value="PGSC0003DMT400089863"/>
    <property type="gene ID" value="PGSC0003DMG400039434"/>
</dbReference>
<keyword evidence="3" id="KW-1185">Reference proteome</keyword>
<evidence type="ECO:0000313" key="2">
    <source>
        <dbReference type="EnsemblPlants" id="PGSC0003DMT400089863"/>
    </source>
</evidence>
<dbReference type="PANTHER" id="PTHR33223:SF11">
    <property type="entry name" value="ELEMENT PROTEIN, PUTATIVE-RELATED"/>
    <property type="match status" value="1"/>
</dbReference>
<dbReference type="eggNOG" id="KOG0017">
    <property type="taxonomic scope" value="Eukaryota"/>
</dbReference>
<protein>
    <submittedName>
        <fullName evidence="2">Athila retroelement ORF1 protein</fullName>
    </submittedName>
</protein>
<name>M1DJ34_SOLTU</name>
<dbReference type="AlphaFoldDB" id="M1DJ34"/>
<dbReference type="EnsemblPlants" id="PGSC0003DMT400089863">
    <property type="protein sequence ID" value="PGSC0003DMT400089863"/>
    <property type="gene ID" value="PGSC0003DMG400039434"/>
</dbReference>
<reference evidence="2" key="2">
    <citation type="submission" date="2015-06" db="UniProtKB">
        <authorList>
            <consortium name="EnsemblPlants"/>
        </authorList>
    </citation>
    <scope>IDENTIFICATION</scope>
    <source>
        <strain evidence="2">DM1-3 516 R44</strain>
    </source>
</reference>
<evidence type="ECO:0000313" key="3">
    <source>
        <dbReference type="Proteomes" id="UP000011115"/>
    </source>
</evidence>
<dbReference type="InParanoid" id="M1DJ34"/>
<dbReference type="HOGENOM" id="CLU_033598_3_0_1"/>
<accession>M1DJ34</accession>
<feature type="compositionally biased region" description="Polar residues" evidence="1">
    <location>
        <begin position="1"/>
        <end position="12"/>
    </location>
</feature>
<reference evidence="3" key="1">
    <citation type="journal article" date="2011" name="Nature">
        <title>Genome sequence and analysis of the tuber crop potato.</title>
        <authorList>
            <consortium name="The Potato Genome Sequencing Consortium"/>
        </authorList>
    </citation>
    <scope>NUCLEOTIDE SEQUENCE [LARGE SCALE GENOMIC DNA]</scope>
    <source>
        <strain evidence="3">cv. DM1-3 516 R44</strain>
    </source>
</reference>
<sequence length="332" mass="36425">MSMNGSNGSQVGHQDDIGNLNDVNEPNANDPHLMGGIGPIRLPPAEGNTVFHITSTMLQLLQLKGLFGGLAHEDPHEHIRNFVDVCGPFSFKNISQESIRLRLFPFSLMGETCKWLAELPRESITSWEELSLDSVNKGVVDQLSPGGLMQQPYVIAAQLLDDMTTINRAWYTREDQVSPLTFKVTKEQLKKDQERDHNMAKIMIQLDILSKNVIGVTPRSVNTVGVGCVNLDEAKFEALYNEDVNFLANQGGGYRSNYPRQGGNQGWNREEDEKMLEVSDEASYEGLTETEEAMIDAAVHTSLVDTPLADPSGPTTVDVAPGIDAPTDGTAV</sequence>
<dbReference type="PaxDb" id="4113-PGSC0003DMT400089863"/>
<dbReference type="PANTHER" id="PTHR33223">
    <property type="entry name" value="CCHC-TYPE DOMAIN-CONTAINING PROTEIN"/>
    <property type="match status" value="1"/>
</dbReference>
<feature type="region of interest" description="Disordered" evidence="1">
    <location>
        <begin position="1"/>
        <end position="32"/>
    </location>
</feature>
<organism evidence="2 3">
    <name type="scientific">Solanum tuberosum</name>
    <name type="common">Potato</name>
    <dbReference type="NCBI Taxonomy" id="4113"/>
    <lineage>
        <taxon>Eukaryota</taxon>
        <taxon>Viridiplantae</taxon>
        <taxon>Streptophyta</taxon>
        <taxon>Embryophyta</taxon>
        <taxon>Tracheophyta</taxon>
        <taxon>Spermatophyta</taxon>
        <taxon>Magnoliopsida</taxon>
        <taxon>eudicotyledons</taxon>
        <taxon>Gunneridae</taxon>
        <taxon>Pentapetalae</taxon>
        <taxon>asterids</taxon>
        <taxon>lamiids</taxon>
        <taxon>Solanales</taxon>
        <taxon>Solanaceae</taxon>
        <taxon>Solanoideae</taxon>
        <taxon>Solaneae</taxon>
        <taxon>Solanum</taxon>
    </lineage>
</organism>
<proteinExistence type="predicted"/>